<feature type="compositionally biased region" description="Basic and acidic residues" evidence="1">
    <location>
        <begin position="49"/>
        <end position="66"/>
    </location>
</feature>
<dbReference type="InParanoid" id="A0A1S3IU70"/>
<feature type="region of interest" description="Disordered" evidence="1">
    <location>
        <begin position="35"/>
        <end position="81"/>
    </location>
</feature>
<keyword evidence="2" id="KW-1185">Reference proteome</keyword>
<evidence type="ECO:0000313" key="3">
    <source>
        <dbReference type="RefSeq" id="XP_013401079.1"/>
    </source>
</evidence>
<name>A0A1S3IU70_LINAN</name>
<accession>A0A1S3IU70</accession>
<organism evidence="2 3">
    <name type="scientific">Lingula anatina</name>
    <name type="common">Brachiopod</name>
    <name type="synonym">Lingula unguis</name>
    <dbReference type="NCBI Taxonomy" id="7574"/>
    <lineage>
        <taxon>Eukaryota</taxon>
        <taxon>Metazoa</taxon>
        <taxon>Spiralia</taxon>
        <taxon>Lophotrochozoa</taxon>
        <taxon>Brachiopoda</taxon>
        <taxon>Linguliformea</taxon>
        <taxon>Lingulata</taxon>
        <taxon>Lingulida</taxon>
        <taxon>Linguloidea</taxon>
        <taxon>Lingulidae</taxon>
        <taxon>Lingula</taxon>
    </lineage>
</organism>
<evidence type="ECO:0000256" key="1">
    <source>
        <dbReference type="SAM" id="MobiDB-lite"/>
    </source>
</evidence>
<dbReference type="KEGG" id="lak:106166962"/>
<feature type="non-terminal residue" evidence="3">
    <location>
        <position position="151"/>
    </location>
</feature>
<protein>
    <submittedName>
        <fullName evidence="3">Uncharacterized protein LOC106166962</fullName>
    </submittedName>
</protein>
<dbReference type="RefSeq" id="XP_013401079.1">
    <property type="nucleotide sequence ID" value="XM_013545625.2"/>
</dbReference>
<dbReference type="Proteomes" id="UP000085678">
    <property type="component" value="Unplaced"/>
</dbReference>
<reference evidence="3" key="1">
    <citation type="submission" date="2025-08" db="UniProtKB">
        <authorList>
            <consortium name="RefSeq"/>
        </authorList>
    </citation>
    <scope>IDENTIFICATION</scope>
    <source>
        <tissue evidence="3">Gonads</tissue>
    </source>
</reference>
<evidence type="ECO:0000313" key="2">
    <source>
        <dbReference type="Proteomes" id="UP000085678"/>
    </source>
</evidence>
<proteinExistence type="predicted"/>
<feature type="compositionally biased region" description="Low complexity" evidence="1">
    <location>
        <begin position="35"/>
        <end position="45"/>
    </location>
</feature>
<dbReference type="AlphaFoldDB" id="A0A1S3IU70"/>
<gene>
    <name evidence="3" type="primary">LOC106166962</name>
</gene>
<feature type="region of interest" description="Disordered" evidence="1">
    <location>
        <begin position="1"/>
        <end position="22"/>
    </location>
</feature>
<feature type="compositionally biased region" description="Polar residues" evidence="1">
    <location>
        <begin position="9"/>
        <end position="19"/>
    </location>
</feature>
<dbReference type="GeneID" id="106166962"/>
<sequence>MRKFWVVGRTSTSSNSPCSAPNEGMFSVIVVGGSVESSASSPSPSFLKKAQEIKDKERNKEKDSKENIPAPIEEETTKRNSIEVQVRSPRTVLAFLHVLSKSECGGSLDVLVWVFDTMFVEGKSSPPQGCGKESDSLCTNSWQCSLQSLAE</sequence>